<dbReference type="PANTHER" id="PTHR46796">
    <property type="entry name" value="HTH-TYPE TRANSCRIPTIONAL ACTIVATOR RHAS-RELATED"/>
    <property type="match status" value="1"/>
</dbReference>
<organism evidence="5 6">
    <name type="scientific">Modestobacter versicolor</name>
    <dbReference type="NCBI Taxonomy" id="429133"/>
    <lineage>
        <taxon>Bacteria</taxon>
        <taxon>Bacillati</taxon>
        <taxon>Actinomycetota</taxon>
        <taxon>Actinomycetes</taxon>
        <taxon>Geodermatophilales</taxon>
        <taxon>Geodermatophilaceae</taxon>
        <taxon>Modestobacter</taxon>
    </lineage>
</organism>
<sequence length="284" mass="29689">MAGTEPPGLRQLRPGLAVLELRRTVTEPVASTLAEHRVLVNVGRPYRLVETLGDVLRPTPGAPGDVAVVPAGVPLTAASLDGTPQPLSALLVLLSPDLVAEVLDAAGVSPRSELAGVVGTRSPGVAQLGMLLHAGLADRTGLGRSAVESLGTALAATVVRDHTTTRPPPPAPPPELGRTQLQAVLRLVEEELPGPLPVADLAARAHVSVFHFSRLFRASTGVSPHQYVLDRRLARARELLTGTDLPLAHVAVRCGFADQSHLTRVVRRRLGATPAAVRAAARGR</sequence>
<evidence type="ECO:0000256" key="2">
    <source>
        <dbReference type="ARBA" id="ARBA00023125"/>
    </source>
</evidence>
<evidence type="ECO:0000259" key="4">
    <source>
        <dbReference type="PROSITE" id="PS01124"/>
    </source>
</evidence>
<dbReference type="Gene3D" id="1.10.10.60">
    <property type="entry name" value="Homeodomain-like"/>
    <property type="match status" value="2"/>
</dbReference>
<keyword evidence="2" id="KW-0238">DNA-binding</keyword>
<evidence type="ECO:0000256" key="3">
    <source>
        <dbReference type="ARBA" id="ARBA00023163"/>
    </source>
</evidence>
<name>A0A839Y356_9ACTN</name>
<dbReference type="InterPro" id="IPR009057">
    <property type="entry name" value="Homeodomain-like_sf"/>
</dbReference>
<dbReference type="PROSITE" id="PS01124">
    <property type="entry name" value="HTH_ARAC_FAMILY_2"/>
    <property type="match status" value="1"/>
</dbReference>
<dbReference type="AlphaFoldDB" id="A0A839Y356"/>
<accession>A0A839Y356</accession>
<evidence type="ECO:0000313" key="6">
    <source>
        <dbReference type="Proteomes" id="UP000580718"/>
    </source>
</evidence>
<protein>
    <submittedName>
        <fullName evidence="5">AraC family transcriptional regulator</fullName>
    </submittedName>
</protein>
<keyword evidence="1" id="KW-0805">Transcription regulation</keyword>
<comment type="caution">
    <text evidence="5">The sequence shown here is derived from an EMBL/GenBank/DDBJ whole genome shotgun (WGS) entry which is preliminary data.</text>
</comment>
<dbReference type="EMBL" id="JACIBU010000001">
    <property type="protein sequence ID" value="MBB3675081.1"/>
    <property type="molecule type" value="Genomic_DNA"/>
</dbReference>
<dbReference type="GO" id="GO:0043565">
    <property type="term" value="F:sequence-specific DNA binding"/>
    <property type="evidence" value="ECO:0007669"/>
    <property type="project" value="InterPro"/>
</dbReference>
<proteinExistence type="predicted"/>
<evidence type="ECO:0000256" key="1">
    <source>
        <dbReference type="ARBA" id="ARBA00023015"/>
    </source>
</evidence>
<dbReference type="RefSeq" id="WP_220035943.1">
    <property type="nucleotide sequence ID" value="NZ_JACIBU010000001.1"/>
</dbReference>
<dbReference type="Pfam" id="PF12833">
    <property type="entry name" value="HTH_18"/>
    <property type="match status" value="1"/>
</dbReference>
<dbReference type="PANTHER" id="PTHR46796:SF6">
    <property type="entry name" value="ARAC SUBFAMILY"/>
    <property type="match status" value="1"/>
</dbReference>
<dbReference type="SMART" id="SM00342">
    <property type="entry name" value="HTH_ARAC"/>
    <property type="match status" value="1"/>
</dbReference>
<dbReference type="InterPro" id="IPR018060">
    <property type="entry name" value="HTH_AraC"/>
</dbReference>
<gene>
    <name evidence="5" type="ORF">FHX36_000816</name>
</gene>
<dbReference type="Proteomes" id="UP000580718">
    <property type="component" value="Unassembled WGS sequence"/>
</dbReference>
<dbReference type="InterPro" id="IPR050204">
    <property type="entry name" value="AraC_XylS_family_regulators"/>
</dbReference>
<evidence type="ECO:0000313" key="5">
    <source>
        <dbReference type="EMBL" id="MBB3675081.1"/>
    </source>
</evidence>
<dbReference type="SUPFAM" id="SSF46689">
    <property type="entry name" value="Homeodomain-like"/>
    <property type="match status" value="2"/>
</dbReference>
<feature type="domain" description="HTH araC/xylS-type" evidence="4">
    <location>
        <begin position="182"/>
        <end position="280"/>
    </location>
</feature>
<keyword evidence="3" id="KW-0804">Transcription</keyword>
<reference evidence="5 6" key="1">
    <citation type="submission" date="2020-08" db="EMBL/GenBank/DDBJ databases">
        <title>Sequencing the genomes of 1000 actinobacteria strains.</title>
        <authorList>
            <person name="Klenk H.-P."/>
        </authorList>
    </citation>
    <scope>NUCLEOTIDE SEQUENCE [LARGE SCALE GENOMIC DNA]</scope>
    <source>
        <strain evidence="5 6">DSM 16678</strain>
    </source>
</reference>
<dbReference type="GO" id="GO:0003700">
    <property type="term" value="F:DNA-binding transcription factor activity"/>
    <property type="evidence" value="ECO:0007669"/>
    <property type="project" value="InterPro"/>
</dbReference>